<evidence type="ECO:0000313" key="3">
    <source>
        <dbReference type="Proteomes" id="UP000643610"/>
    </source>
</evidence>
<dbReference type="InterPro" id="IPR009959">
    <property type="entry name" value="Cyclase_SnoaL-like"/>
</dbReference>
<feature type="signal peptide" evidence="1">
    <location>
        <begin position="1"/>
        <end position="25"/>
    </location>
</feature>
<dbReference type="PROSITE" id="PS51257">
    <property type="entry name" value="PROKAR_LIPOPROTEIN"/>
    <property type="match status" value="1"/>
</dbReference>
<dbReference type="PANTHER" id="PTHR38436:SF1">
    <property type="entry name" value="ESTER CYCLASE"/>
    <property type="match status" value="1"/>
</dbReference>
<name>A0ABR6XRP0_9BURK</name>
<dbReference type="Gene3D" id="3.10.450.50">
    <property type="match status" value="1"/>
</dbReference>
<reference evidence="2 3" key="1">
    <citation type="submission" date="2020-08" db="EMBL/GenBank/DDBJ databases">
        <title>Novel species isolated from subtropical streams in China.</title>
        <authorList>
            <person name="Lu H."/>
        </authorList>
    </citation>
    <scope>NUCLEOTIDE SEQUENCE [LARGE SCALE GENOMIC DNA]</scope>
    <source>
        <strain evidence="2 3">KCTC 52442</strain>
    </source>
</reference>
<feature type="chain" id="PRO_5046541023" evidence="1">
    <location>
        <begin position="26"/>
        <end position="181"/>
    </location>
</feature>
<dbReference type="EMBL" id="JACOFU010000003">
    <property type="protein sequence ID" value="MBC3831684.1"/>
    <property type="molecule type" value="Genomic_DNA"/>
</dbReference>
<comment type="caution">
    <text evidence="2">The sequence shown here is derived from an EMBL/GenBank/DDBJ whole genome shotgun (WGS) entry which is preliminary data.</text>
</comment>
<dbReference type="Pfam" id="PF07366">
    <property type="entry name" value="SnoaL"/>
    <property type="match status" value="1"/>
</dbReference>
<accession>A0ABR6XRP0</accession>
<sequence length="181" mass="18910">MKIITLMLVAILAGCALPGTQFAHASNLLDRPAVSERQLAKNKAAAIKVYEEGLSQGKFEVAYTKDFLGRGGGTATFTHADGIKEAKGWRQAFPDLKVNVDLVVAEGDLVSVRWTARGTNSGTGNGIPATGKYVQTSGTTVFRFVDGAIAEEWTAGDALGLMKQLGLLPAPNASSGSNAAK</sequence>
<evidence type="ECO:0000313" key="2">
    <source>
        <dbReference type="EMBL" id="MBC3831684.1"/>
    </source>
</evidence>
<keyword evidence="3" id="KW-1185">Reference proteome</keyword>
<dbReference type="InterPro" id="IPR032710">
    <property type="entry name" value="NTF2-like_dom_sf"/>
</dbReference>
<dbReference type="PANTHER" id="PTHR38436">
    <property type="entry name" value="POLYKETIDE CYCLASE SNOAL-LIKE DOMAIN"/>
    <property type="match status" value="1"/>
</dbReference>
<evidence type="ECO:0000256" key="1">
    <source>
        <dbReference type="SAM" id="SignalP"/>
    </source>
</evidence>
<dbReference type="RefSeq" id="WP_186890724.1">
    <property type="nucleotide sequence ID" value="NZ_JACOFU010000003.1"/>
</dbReference>
<proteinExistence type="predicted"/>
<dbReference type="SUPFAM" id="SSF54427">
    <property type="entry name" value="NTF2-like"/>
    <property type="match status" value="1"/>
</dbReference>
<protein>
    <submittedName>
        <fullName evidence="2">Ester cyclase</fullName>
    </submittedName>
</protein>
<dbReference type="Proteomes" id="UP000643610">
    <property type="component" value="Unassembled WGS sequence"/>
</dbReference>
<gene>
    <name evidence="2" type="ORF">H8K33_09205</name>
</gene>
<organism evidence="2 3">
    <name type="scientific">Undibacterium amnicola</name>
    <dbReference type="NCBI Taxonomy" id="1834038"/>
    <lineage>
        <taxon>Bacteria</taxon>
        <taxon>Pseudomonadati</taxon>
        <taxon>Pseudomonadota</taxon>
        <taxon>Betaproteobacteria</taxon>
        <taxon>Burkholderiales</taxon>
        <taxon>Oxalobacteraceae</taxon>
        <taxon>Undibacterium</taxon>
    </lineage>
</organism>
<keyword evidence="1" id="KW-0732">Signal</keyword>